<dbReference type="AlphaFoldDB" id="A0ABD3RZE2"/>
<keyword evidence="2 6" id="KW-0812">Transmembrane</keyword>
<evidence type="ECO:0000313" key="9">
    <source>
        <dbReference type="Proteomes" id="UP001530377"/>
    </source>
</evidence>
<comment type="subcellular location">
    <subcellularLocation>
        <location evidence="1">Membrane</location>
        <topology evidence="1">Multi-pass membrane protein</topology>
    </subcellularLocation>
</comment>
<protein>
    <recommendedName>
        <fullName evidence="7">Amino acid transporter transmembrane domain-containing protein</fullName>
    </recommendedName>
</protein>
<feature type="compositionally biased region" description="Basic and acidic residues" evidence="5">
    <location>
        <begin position="159"/>
        <end position="170"/>
    </location>
</feature>
<gene>
    <name evidence="8" type="ORF">ACHAXA_010597</name>
</gene>
<evidence type="ECO:0000256" key="2">
    <source>
        <dbReference type="ARBA" id="ARBA00022692"/>
    </source>
</evidence>
<dbReference type="InterPro" id="IPR013057">
    <property type="entry name" value="AA_transpt_TM"/>
</dbReference>
<dbReference type="GO" id="GO:0016020">
    <property type="term" value="C:membrane"/>
    <property type="evidence" value="ECO:0007669"/>
    <property type="project" value="UniProtKB-SubCell"/>
</dbReference>
<feature type="compositionally biased region" description="Acidic residues" evidence="5">
    <location>
        <begin position="137"/>
        <end position="152"/>
    </location>
</feature>
<feature type="transmembrane region" description="Helical" evidence="6">
    <location>
        <begin position="216"/>
        <end position="238"/>
    </location>
</feature>
<feature type="compositionally biased region" description="Pro residues" evidence="5">
    <location>
        <begin position="35"/>
        <end position="45"/>
    </location>
</feature>
<evidence type="ECO:0000256" key="3">
    <source>
        <dbReference type="ARBA" id="ARBA00022989"/>
    </source>
</evidence>
<feature type="domain" description="Amino acid transporter transmembrane" evidence="7">
    <location>
        <begin position="438"/>
        <end position="599"/>
    </location>
</feature>
<dbReference type="EMBL" id="JALLPB020000100">
    <property type="protein sequence ID" value="KAL3817578.1"/>
    <property type="molecule type" value="Genomic_DNA"/>
</dbReference>
<feature type="compositionally biased region" description="Acidic residues" evidence="5">
    <location>
        <begin position="301"/>
        <end position="314"/>
    </location>
</feature>
<feature type="compositionally biased region" description="Basic and acidic residues" evidence="5">
    <location>
        <begin position="18"/>
        <end position="33"/>
    </location>
</feature>
<keyword evidence="3 6" id="KW-1133">Transmembrane helix</keyword>
<feature type="region of interest" description="Disordered" evidence="5">
    <location>
        <begin position="673"/>
        <end position="706"/>
    </location>
</feature>
<feature type="transmembrane region" description="Helical" evidence="6">
    <location>
        <begin position="190"/>
        <end position="210"/>
    </location>
</feature>
<evidence type="ECO:0000256" key="5">
    <source>
        <dbReference type="SAM" id="MobiDB-lite"/>
    </source>
</evidence>
<feature type="compositionally biased region" description="Acidic residues" evidence="5">
    <location>
        <begin position="344"/>
        <end position="358"/>
    </location>
</feature>
<dbReference type="PANTHER" id="PTHR22950">
    <property type="entry name" value="AMINO ACID TRANSPORTER"/>
    <property type="match status" value="1"/>
</dbReference>
<keyword evidence="9" id="KW-1185">Reference proteome</keyword>
<keyword evidence="4 6" id="KW-0472">Membrane</keyword>
<evidence type="ECO:0000259" key="7">
    <source>
        <dbReference type="Pfam" id="PF01490"/>
    </source>
</evidence>
<feature type="region of interest" description="Disordered" evidence="5">
    <location>
        <begin position="259"/>
        <end position="280"/>
    </location>
</feature>
<evidence type="ECO:0000256" key="4">
    <source>
        <dbReference type="ARBA" id="ARBA00023136"/>
    </source>
</evidence>
<evidence type="ECO:0000256" key="6">
    <source>
        <dbReference type="SAM" id="Phobius"/>
    </source>
</evidence>
<feature type="region of interest" description="Disordered" evidence="5">
    <location>
        <begin position="1"/>
        <end position="177"/>
    </location>
</feature>
<feature type="compositionally biased region" description="Acidic residues" evidence="5">
    <location>
        <begin position="61"/>
        <end position="80"/>
    </location>
</feature>
<feature type="transmembrane region" description="Helical" evidence="6">
    <location>
        <begin position="456"/>
        <end position="476"/>
    </location>
</feature>
<comment type="caution">
    <text evidence="8">The sequence shown here is derived from an EMBL/GenBank/DDBJ whole genome shotgun (WGS) entry which is preliminary data.</text>
</comment>
<accession>A0ABD3RZE2</accession>
<feature type="transmembrane region" description="Helical" evidence="6">
    <location>
        <begin position="534"/>
        <end position="554"/>
    </location>
</feature>
<dbReference type="Pfam" id="PF01490">
    <property type="entry name" value="Aa_trans"/>
    <property type="match status" value="1"/>
</dbReference>
<proteinExistence type="predicted"/>
<organism evidence="8 9">
    <name type="scientific">Cyclostephanos tholiformis</name>
    <dbReference type="NCBI Taxonomy" id="382380"/>
    <lineage>
        <taxon>Eukaryota</taxon>
        <taxon>Sar</taxon>
        <taxon>Stramenopiles</taxon>
        <taxon>Ochrophyta</taxon>
        <taxon>Bacillariophyta</taxon>
        <taxon>Coscinodiscophyceae</taxon>
        <taxon>Thalassiosirophycidae</taxon>
        <taxon>Stephanodiscales</taxon>
        <taxon>Stephanodiscaceae</taxon>
        <taxon>Cyclostephanos</taxon>
    </lineage>
</organism>
<feature type="compositionally biased region" description="Acidic residues" evidence="5">
    <location>
        <begin position="265"/>
        <end position="278"/>
    </location>
</feature>
<feature type="compositionally biased region" description="Polar residues" evidence="5">
    <location>
        <begin position="686"/>
        <end position="706"/>
    </location>
</feature>
<dbReference type="Proteomes" id="UP001530377">
    <property type="component" value="Unassembled WGS sequence"/>
</dbReference>
<evidence type="ECO:0000256" key="1">
    <source>
        <dbReference type="ARBA" id="ARBA00004141"/>
    </source>
</evidence>
<feature type="region of interest" description="Disordered" evidence="5">
    <location>
        <begin position="297"/>
        <end position="361"/>
    </location>
</feature>
<feature type="transmembrane region" description="Helical" evidence="6">
    <location>
        <begin position="509"/>
        <end position="527"/>
    </location>
</feature>
<name>A0ABD3RZE2_9STRA</name>
<reference evidence="8 9" key="1">
    <citation type="submission" date="2024-10" db="EMBL/GenBank/DDBJ databases">
        <title>Updated reference genomes for cyclostephanoid diatoms.</title>
        <authorList>
            <person name="Roberts W.R."/>
            <person name="Alverson A.J."/>
        </authorList>
    </citation>
    <scope>NUCLEOTIDE SEQUENCE [LARGE SCALE GENOMIC DNA]</scope>
    <source>
        <strain evidence="8 9">AJA228-03</strain>
    </source>
</reference>
<evidence type="ECO:0000313" key="8">
    <source>
        <dbReference type="EMBL" id="KAL3817578.1"/>
    </source>
</evidence>
<sequence>MASATSWRSPFSILSGARRNDDERNNEGSRRETPALPPPGAFPPPVDDDGGLALAGRGGGEEEDVFPDDDDDDDEDEDETAAARYVASHPWFRGLMSPAIDDEDYVDDRDRRPSSSFQGYADDTNDDADGGGGGRGEEEEEDNDDDDDDDDDGGRRRRGEIIPRRIRRDDDDGGGGGGGRRYEMAIIGTTLNFANSIIGAGAMGLGGAFASSGGLISVLSLFGFALLTKASLDLIVDLSSGRRRRRRRTANDVVVVVGSGSRLPDDDEDRNNDDDGNDYLEKVESFVRRDRRYLATTLGGEDGETTGDAEDGTDDVQRPSIGNMLGGARTMHEGEADRSPLMAQEEEEEEERKDENDDVGNSFLHFTTPTKQTGLYFDHPLEPSAMQRPNENDLRYDSLTMDVTRPRSFSPLRVETVIDAPISPSVDSLDDANPPLRRPCTYEELGLEAFGNAGRLAVLISKALYAGGCLVAYVVVVRDNFGLALRRMAIGPTASDSTSEYGGLYDDDLLAFGVSAIFMLPLSCPRLMKPMAKFSFVSILSIVFLMMAVVYLYFSCANPEGGGGDETSFYEYWIEVRSFSGLVESLGCFVFTFVCHHTVNLAYESLPPQLDDPDAAGEFVQIKRRSFFERWRRKSSGIADLRADGEWWDDVNDESGPLTQALLGGDRETNAIASIGGQKGKEINPSPLSSRSGDASFSESTLDYPG</sequence>